<feature type="transmembrane region" description="Helical" evidence="1">
    <location>
        <begin position="20"/>
        <end position="45"/>
    </location>
</feature>
<feature type="transmembrane region" description="Helical" evidence="1">
    <location>
        <begin position="57"/>
        <end position="77"/>
    </location>
</feature>
<dbReference type="Proteomes" id="UP000624709">
    <property type="component" value="Unassembled WGS sequence"/>
</dbReference>
<evidence type="ECO:0000256" key="1">
    <source>
        <dbReference type="SAM" id="Phobius"/>
    </source>
</evidence>
<accession>A0ABQ4BN83</accession>
<dbReference type="InterPro" id="IPR004676">
    <property type="entry name" value="Cd-R_transporter"/>
</dbReference>
<name>A0ABQ4BN83_9ACTN</name>
<comment type="caution">
    <text evidence="2">The sequence shown here is derived from an EMBL/GenBank/DDBJ whole genome shotgun (WGS) entry which is preliminary data.</text>
</comment>
<evidence type="ECO:0000313" key="3">
    <source>
        <dbReference type="Proteomes" id="UP000624709"/>
    </source>
</evidence>
<organism evidence="2 3">
    <name type="scientific">Actinoplanes palleronii</name>
    <dbReference type="NCBI Taxonomy" id="113570"/>
    <lineage>
        <taxon>Bacteria</taxon>
        <taxon>Bacillati</taxon>
        <taxon>Actinomycetota</taxon>
        <taxon>Actinomycetes</taxon>
        <taxon>Micromonosporales</taxon>
        <taxon>Micromonosporaceae</taxon>
        <taxon>Actinoplanes</taxon>
    </lineage>
</organism>
<proteinExistence type="predicted"/>
<keyword evidence="1" id="KW-0812">Transmembrane</keyword>
<keyword evidence="1" id="KW-0472">Membrane</keyword>
<protein>
    <recommendedName>
        <fullName evidence="4">Cadmium transporter</fullName>
    </recommendedName>
</protein>
<gene>
    <name evidence="2" type="ORF">Apa02nite_082160</name>
</gene>
<feature type="transmembrane region" description="Helical" evidence="1">
    <location>
        <begin position="151"/>
        <end position="173"/>
    </location>
</feature>
<keyword evidence="1" id="KW-1133">Transmembrane helix</keyword>
<keyword evidence="3" id="KW-1185">Reference proteome</keyword>
<dbReference type="EMBL" id="BOMS01000137">
    <property type="protein sequence ID" value="GIE72108.1"/>
    <property type="molecule type" value="Genomic_DNA"/>
</dbReference>
<sequence>MLDGKKAGAAHVSLGIIGQAVGLFAVTNIDDIVILALFFAQGAGVKGATRNIAAGQYLGFTAIVAVAVAAAFGATFLPESAVPYLGLLPLALGVKAAVQAWRHRGDDDDDGPEAGSGGPGILEVAAVTFANGGDNIGVYVPVFATAGVGGMSVYVAVFLVLVAVWVAAGRYFATRPVIAKALSRWGHVLLPVVLIGIGLLIVVEGGAFGLA</sequence>
<dbReference type="Pfam" id="PF03596">
    <property type="entry name" value="Cad"/>
    <property type="match status" value="1"/>
</dbReference>
<reference evidence="2 3" key="1">
    <citation type="submission" date="2021-01" db="EMBL/GenBank/DDBJ databases">
        <title>Whole genome shotgun sequence of Actinoplanes palleronii NBRC 14916.</title>
        <authorList>
            <person name="Komaki H."/>
            <person name="Tamura T."/>
        </authorList>
    </citation>
    <scope>NUCLEOTIDE SEQUENCE [LARGE SCALE GENOMIC DNA]</scope>
    <source>
        <strain evidence="2 3">NBRC 14916</strain>
    </source>
</reference>
<feature type="transmembrane region" description="Helical" evidence="1">
    <location>
        <begin position="185"/>
        <end position="203"/>
    </location>
</feature>
<evidence type="ECO:0000313" key="2">
    <source>
        <dbReference type="EMBL" id="GIE72108.1"/>
    </source>
</evidence>
<evidence type="ECO:0008006" key="4">
    <source>
        <dbReference type="Google" id="ProtNLM"/>
    </source>
</evidence>